<keyword evidence="1" id="KW-1133">Transmembrane helix</keyword>
<evidence type="ECO:0000256" key="1">
    <source>
        <dbReference type="SAM" id="Phobius"/>
    </source>
</evidence>
<feature type="transmembrane region" description="Helical" evidence="1">
    <location>
        <begin position="21"/>
        <end position="42"/>
    </location>
</feature>
<sequence>MVAITTTGKCQAAIVKSIEGFVFFLFLFIPFCLGLSPSRVLVPRTEPWENSTRINIEPHSIAHIVI</sequence>
<evidence type="ECO:0000313" key="2">
    <source>
        <dbReference type="EMBL" id="MBW74792.1"/>
    </source>
</evidence>
<keyword evidence="1" id="KW-0812">Transmembrane</keyword>
<name>A0A2M4DB36_ANODA</name>
<dbReference type="EMBL" id="GGFL01010614">
    <property type="protein sequence ID" value="MBW74792.1"/>
    <property type="molecule type" value="Transcribed_RNA"/>
</dbReference>
<keyword evidence="1" id="KW-0472">Membrane</keyword>
<proteinExistence type="predicted"/>
<reference evidence="2" key="1">
    <citation type="submission" date="2018-01" db="EMBL/GenBank/DDBJ databases">
        <title>An insight into the sialome of Amazonian anophelines.</title>
        <authorList>
            <person name="Ribeiro J.M."/>
            <person name="Scarpassa V."/>
            <person name="Calvo E."/>
        </authorList>
    </citation>
    <scope>NUCLEOTIDE SEQUENCE</scope>
</reference>
<dbReference type="AlphaFoldDB" id="A0A2M4DB36"/>
<accession>A0A2M4DB36</accession>
<organism evidence="2">
    <name type="scientific">Anopheles darlingi</name>
    <name type="common">Mosquito</name>
    <dbReference type="NCBI Taxonomy" id="43151"/>
    <lineage>
        <taxon>Eukaryota</taxon>
        <taxon>Metazoa</taxon>
        <taxon>Ecdysozoa</taxon>
        <taxon>Arthropoda</taxon>
        <taxon>Hexapoda</taxon>
        <taxon>Insecta</taxon>
        <taxon>Pterygota</taxon>
        <taxon>Neoptera</taxon>
        <taxon>Endopterygota</taxon>
        <taxon>Diptera</taxon>
        <taxon>Nematocera</taxon>
        <taxon>Culicoidea</taxon>
        <taxon>Culicidae</taxon>
        <taxon>Anophelinae</taxon>
        <taxon>Anopheles</taxon>
    </lineage>
</organism>
<protein>
    <submittedName>
        <fullName evidence="2">Putative secreted protein</fullName>
    </submittedName>
</protein>